<dbReference type="InterPro" id="IPR024607">
    <property type="entry name" value="Sulfatase_CS"/>
</dbReference>
<proteinExistence type="predicted"/>
<keyword evidence="3" id="KW-1185">Reference proteome</keyword>
<evidence type="ECO:0000313" key="3">
    <source>
        <dbReference type="Proteomes" id="UP000812270"/>
    </source>
</evidence>
<organism evidence="2 3">
    <name type="scientific">Pinibacter aurantiacus</name>
    <dbReference type="NCBI Taxonomy" id="2851599"/>
    <lineage>
        <taxon>Bacteria</taxon>
        <taxon>Pseudomonadati</taxon>
        <taxon>Bacteroidota</taxon>
        <taxon>Chitinophagia</taxon>
        <taxon>Chitinophagales</taxon>
        <taxon>Chitinophagaceae</taxon>
        <taxon>Pinibacter</taxon>
    </lineage>
</organism>
<dbReference type="CDD" id="cd16145">
    <property type="entry name" value="ARS_like"/>
    <property type="match status" value="1"/>
</dbReference>
<dbReference type="Pfam" id="PF00884">
    <property type="entry name" value="Sulfatase"/>
    <property type="match status" value="1"/>
</dbReference>
<dbReference type="InterPro" id="IPR000917">
    <property type="entry name" value="Sulfatase_N"/>
</dbReference>
<dbReference type="PANTHER" id="PTHR43751:SF3">
    <property type="entry name" value="SULFATASE N-TERMINAL DOMAIN-CONTAINING PROTEIN"/>
    <property type="match status" value="1"/>
</dbReference>
<evidence type="ECO:0000313" key="2">
    <source>
        <dbReference type="EMBL" id="MBV4355942.1"/>
    </source>
</evidence>
<accession>A0A9E2S6L8</accession>
<comment type="caution">
    <text evidence="2">The sequence shown here is derived from an EMBL/GenBank/DDBJ whole genome shotgun (WGS) entry which is preliminary data.</text>
</comment>
<protein>
    <submittedName>
        <fullName evidence="2">Arylsulfatase</fullName>
    </submittedName>
</protein>
<dbReference type="InterPro" id="IPR052701">
    <property type="entry name" value="GAG_Ulvan_Degrading_Sulfatases"/>
</dbReference>
<gene>
    <name evidence="2" type="ORF">KTO63_02200</name>
</gene>
<evidence type="ECO:0000259" key="1">
    <source>
        <dbReference type="Pfam" id="PF00884"/>
    </source>
</evidence>
<dbReference type="EMBL" id="JAHSPG010000001">
    <property type="protein sequence ID" value="MBV4355942.1"/>
    <property type="molecule type" value="Genomic_DNA"/>
</dbReference>
<feature type="domain" description="Sulfatase N-terminal" evidence="1">
    <location>
        <begin position="27"/>
        <end position="367"/>
    </location>
</feature>
<dbReference type="PROSITE" id="PS00523">
    <property type="entry name" value="SULFATASE_1"/>
    <property type="match status" value="1"/>
</dbReference>
<reference evidence="2" key="1">
    <citation type="submission" date="2021-06" db="EMBL/GenBank/DDBJ databases">
        <authorList>
            <person name="Huq M.A."/>
        </authorList>
    </citation>
    <scope>NUCLEOTIDE SEQUENCE</scope>
    <source>
        <strain evidence="2">MAH-26</strain>
    </source>
</reference>
<dbReference type="PANTHER" id="PTHR43751">
    <property type="entry name" value="SULFATASE"/>
    <property type="match status" value="1"/>
</dbReference>
<sequence length="474" mass="52802">MFKRSICLSALAIFSMQLVVGQQNRKPNIVFILADDLGYGDIQSYGQKLIQTPNLNALAKEGMKYTQFYAGTSVCAPSRSSLMTGQHTGHTPIRGNKEVMPEGQVPIPDSTLTIAELMKSAGYTTGLFGKWGLGFPGSEGDPMKQGIDKFYGYNCQREAHRYYPTHLWDNSTRIDLEGNDHLLKPVTYAPELIQQKALQFIDDNKATPFMLFLTYNLPHAELLAPDDSLLKMYKGKFPEKPYHGDDYGSKANTAGYASQQIPHATFAAMVTRLDMYVGQVMNKLKALGLDDNTLIIFTSDNGPHFEGGADSKFFNGGGGLRGEKRDLYEGGIREPFIVKWPGKVKAGTTNNYAGGFWDVLPTLAQIVDKPVPASIDGISFLPSMTGKKQKAHDYLYWEFHESGGRQAVRIDQWKCIRLNVDDPAKTTIELYDLDNDRGEKSDVAAQHKDVVEKAIRLMDEAHRKSDVFPFADEK</sequence>
<name>A0A9E2S6L8_9BACT</name>
<dbReference type="AlphaFoldDB" id="A0A9E2S6L8"/>
<dbReference type="RefSeq" id="WP_217789486.1">
    <property type="nucleotide sequence ID" value="NZ_JAHSPG010000001.1"/>
</dbReference>
<dbReference type="Proteomes" id="UP000812270">
    <property type="component" value="Unassembled WGS sequence"/>
</dbReference>